<evidence type="ECO:0008006" key="3">
    <source>
        <dbReference type="Google" id="ProtNLM"/>
    </source>
</evidence>
<evidence type="ECO:0000313" key="1">
    <source>
        <dbReference type="EMBL" id="KAJ0966879.1"/>
    </source>
</evidence>
<keyword evidence="2" id="KW-1185">Reference proteome</keyword>
<organism evidence="1 2">
    <name type="scientific">Dioscorea zingiberensis</name>
    <dbReference type="NCBI Taxonomy" id="325984"/>
    <lineage>
        <taxon>Eukaryota</taxon>
        <taxon>Viridiplantae</taxon>
        <taxon>Streptophyta</taxon>
        <taxon>Embryophyta</taxon>
        <taxon>Tracheophyta</taxon>
        <taxon>Spermatophyta</taxon>
        <taxon>Magnoliopsida</taxon>
        <taxon>Liliopsida</taxon>
        <taxon>Dioscoreales</taxon>
        <taxon>Dioscoreaceae</taxon>
        <taxon>Dioscorea</taxon>
    </lineage>
</organism>
<dbReference type="AlphaFoldDB" id="A0A9D5C5X2"/>
<reference evidence="1" key="1">
    <citation type="submission" date="2021-03" db="EMBL/GenBank/DDBJ databases">
        <authorList>
            <person name="Li Z."/>
            <person name="Yang C."/>
        </authorList>
    </citation>
    <scope>NUCLEOTIDE SEQUENCE</scope>
    <source>
        <strain evidence="1">Dzin_1.0</strain>
        <tissue evidence="1">Leaf</tissue>
    </source>
</reference>
<sequence>MASFNCGRKHSNLQCFLRRTTPSVLSYSLPKSCFKDVNELWPPIGKDDIEYFTLSDLWENYTEWSAYGAGCPILLNNGETVIQYYVPYLSAIQIYTSKPLALSRNVGEDSETDSWSDDSESEKLSRSWDAVSDDSGIDMEGLWPGKDRLGHLYLHYIESAAPYGRVPLMVKVNELAQRFPGLKSLKSMELSPASWMSVAWYPIYHIPTRRNVKDLSACFLTYHTISSSFQDNTTEDMENDICCRIAGKTSKKLNEANNHISLSPFGLATYKMQGTLWMNPETADQEKLINLFEAADSWLKQLRVQHHDFNYFNTHPM</sequence>
<dbReference type="Proteomes" id="UP001085076">
    <property type="component" value="Miscellaneous, Linkage group lg07"/>
</dbReference>
<dbReference type="OrthoDB" id="1896065at2759"/>
<dbReference type="EMBL" id="JAGGNH010000007">
    <property type="protein sequence ID" value="KAJ0966879.1"/>
    <property type="molecule type" value="Genomic_DNA"/>
</dbReference>
<accession>A0A9D5C5X2</accession>
<dbReference type="Pfam" id="PF05623">
    <property type="entry name" value="DUF789"/>
    <property type="match status" value="1"/>
</dbReference>
<protein>
    <recommendedName>
        <fullName evidence="3">Plant/F9H3-4 protein</fullName>
    </recommendedName>
</protein>
<dbReference type="PANTHER" id="PTHR31343:SF29">
    <property type="entry name" value="DUF789 DOMAIN-CONTAINING PROTEIN"/>
    <property type="match status" value="1"/>
</dbReference>
<evidence type="ECO:0000313" key="2">
    <source>
        <dbReference type="Proteomes" id="UP001085076"/>
    </source>
</evidence>
<dbReference type="InterPro" id="IPR008507">
    <property type="entry name" value="DUF789"/>
</dbReference>
<dbReference type="PANTHER" id="PTHR31343">
    <property type="entry name" value="T15D22.8"/>
    <property type="match status" value="1"/>
</dbReference>
<gene>
    <name evidence="1" type="ORF">J5N97_023796</name>
</gene>
<reference evidence="1" key="2">
    <citation type="journal article" date="2022" name="Hortic Res">
        <title>The genome of Dioscorea zingiberensis sheds light on the biosynthesis, origin and evolution of the medicinally important diosgenin saponins.</title>
        <authorList>
            <person name="Li Y."/>
            <person name="Tan C."/>
            <person name="Li Z."/>
            <person name="Guo J."/>
            <person name="Li S."/>
            <person name="Chen X."/>
            <person name="Wang C."/>
            <person name="Dai X."/>
            <person name="Yang H."/>
            <person name="Song W."/>
            <person name="Hou L."/>
            <person name="Xu J."/>
            <person name="Tong Z."/>
            <person name="Xu A."/>
            <person name="Yuan X."/>
            <person name="Wang W."/>
            <person name="Yang Q."/>
            <person name="Chen L."/>
            <person name="Sun Z."/>
            <person name="Wang K."/>
            <person name="Pan B."/>
            <person name="Chen J."/>
            <person name="Bao Y."/>
            <person name="Liu F."/>
            <person name="Qi X."/>
            <person name="Gang D.R."/>
            <person name="Wen J."/>
            <person name="Li J."/>
        </authorList>
    </citation>
    <scope>NUCLEOTIDE SEQUENCE</scope>
    <source>
        <strain evidence="1">Dzin_1.0</strain>
    </source>
</reference>
<name>A0A9D5C5X2_9LILI</name>
<proteinExistence type="predicted"/>
<comment type="caution">
    <text evidence="1">The sequence shown here is derived from an EMBL/GenBank/DDBJ whole genome shotgun (WGS) entry which is preliminary data.</text>
</comment>